<dbReference type="EMBL" id="BPLR01005099">
    <property type="protein sequence ID" value="GIX99805.1"/>
    <property type="molecule type" value="Genomic_DNA"/>
</dbReference>
<evidence type="ECO:0000313" key="3">
    <source>
        <dbReference type="Proteomes" id="UP001054945"/>
    </source>
</evidence>
<reference evidence="2 3" key="1">
    <citation type="submission" date="2021-06" db="EMBL/GenBank/DDBJ databases">
        <title>Caerostris extrusa draft genome.</title>
        <authorList>
            <person name="Kono N."/>
            <person name="Arakawa K."/>
        </authorList>
    </citation>
    <scope>NUCLEOTIDE SEQUENCE [LARGE SCALE GENOMIC DNA]</scope>
</reference>
<feature type="region of interest" description="Disordered" evidence="1">
    <location>
        <begin position="11"/>
        <end position="37"/>
    </location>
</feature>
<dbReference type="Proteomes" id="UP001054945">
    <property type="component" value="Unassembled WGS sequence"/>
</dbReference>
<accession>A0AAV4PS85</accession>
<keyword evidence="3" id="KW-1185">Reference proteome</keyword>
<feature type="compositionally biased region" description="Basic residues" evidence="1">
    <location>
        <begin position="13"/>
        <end position="31"/>
    </location>
</feature>
<evidence type="ECO:0000256" key="1">
    <source>
        <dbReference type="SAM" id="MobiDB-lite"/>
    </source>
</evidence>
<gene>
    <name evidence="2" type="ORF">CEXT_777431</name>
</gene>
<sequence>MVYVRGMTLVNEKKKKKKKKGNHARDHKRRGNNFAGKQRSGFLSFVFWDDEIGNRRAGWRKSDDTCERFQQVMREDDTLRSTVCSSYLSSTSEYAK</sequence>
<organism evidence="2 3">
    <name type="scientific">Caerostris extrusa</name>
    <name type="common">Bark spider</name>
    <name type="synonym">Caerostris bankana</name>
    <dbReference type="NCBI Taxonomy" id="172846"/>
    <lineage>
        <taxon>Eukaryota</taxon>
        <taxon>Metazoa</taxon>
        <taxon>Ecdysozoa</taxon>
        <taxon>Arthropoda</taxon>
        <taxon>Chelicerata</taxon>
        <taxon>Arachnida</taxon>
        <taxon>Araneae</taxon>
        <taxon>Araneomorphae</taxon>
        <taxon>Entelegynae</taxon>
        <taxon>Araneoidea</taxon>
        <taxon>Araneidae</taxon>
        <taxon>Caerostris</taxon>
    </lineage>
</organism>
<name>A0AAV4PS85_CAEEX</name>
<protein>
    <submittedName>
        <fullName evidence="2">Uncharacterized protein</fullName>
    </submittedName>
</protein>
<evidence type="ECO:0000313" key="2">
    <source>
        <dbReference type="EMBL" id="GIX99805.1"/>
    </source>
</evidence>
<proteinExistence type="predicted"/>
<comment type="caution">
    <text evidence="2">The sequence shown here is derived from an EMBL/GenBank/DDBJ whole genome shotgun (WGS) entry which is preliminary data.</text>
</comment>
<dbReference type="AlphaFoldDB" id="A0AAV4PS85"/>